<dbReference type="Pfam" id="PF04854">
    <property type="entry name" value="DUF624"/>
    <property type="match status" value="1"/>
</dbReference>
<accession>A0A5P8M289</accession>
<feature type="transmembrane region" description="Helical" evidence="1">
    <location>
        <begin position="22"/>
        <end position="41"/>
    </location>
</feature>
<dbReference type="Proteomes" id="UP000326779">
    <property type="component" value="Chromosome"/>
</dbReference>
<dbReference type="InterPro" id="IPR006938">
    <property type="entry name" value="DUF624"/>
</dbReference>
<gene>
    <name evidence="2" type="ORF">D1010_02420</name>
</gene>
<name>A0A5P8M289_9LACO</name>
<dbReference type="EMBL" id="CP045143">
    <property type="protein sequence ID" value="QFR22394.1"/>
    <property type="molecule type" value="Genomic_DNA"/>
</dbReference>
<dbReference type="AlphaFoldDB" id="A0A5P8M289"/>
<evidence type="ECO:0000313" key="2">
    <source>
        <dbReference type="EMBL" id="QFR22394.1"/>
    </source>
</evidence>
<keyword evidence="1" id="KW-1133">Transmembrane helix</keyword>
<evidence type="ECO:0000256" key="1">
    <source>
        <dbReference type="SAM" id="Phobius"/>
    </source>
</evidence>
<dbReference type="KEGG" id="lhb:D1010_02420"/>
<keyword evidence="1" id="KW-0812">Transmembrane</keyword>
<proteinExistence type="predicted"/>
<sequence length="142" mass="16630">MINKNIFFPCLRCILLNPPRTFFFRAGLMLLSSAACMLFLLSTPMTLHWQKSLYMMNWLLCEREAYKMHFNIESPVWKFMGTLAKFTGLNLLFILTCIPVITIGSARTALYATIFNYQDNDATPLFRTYWNRISHLLEPTEK</sequence>
<keyword evidence="1" id="KW-0472">Membrane</keyword>
<protein>
    <submittedName>
        <fullName evidence="2">DUF624 domain-containing protein</fullName>
    </submittedName>
</protein>
<evidence type="ECO:0000313" key="3">
    <source>
        <dbReference type="Proteomes" id="UP000326779"/>
    </source>
</evidence>
<reference evidence="2 3" key="1">
    <citation type="submission" date="2019-10" db="EMBL/GenBank/DDBJ databases">
        <title>The completed genome of Lactobacillus harbinensis M1.</title>
        <authorList>
            <person name="Zheng Y."/>
        </authorList>
    </citation>
    <scope>NUCLEOTIDE SEQUENCE [LARGE SCALE GENOMIC DNA]</scope>
    <source>
        <strain evidence="2 3">M1</strain>
    </source>
</reference>
<organism evidence="2 3">
    <name type="scientific">Schleiferilactobacillus harbinensis</name>
    <dbReference type="NCBI Taxonomy" id="304207"/>
    <lineage>
        <taxon>Bacteria</taxon>
        <taxon>Bacillati</taxon>
        <taxon>Bacillota</taxon>
        <taxon>Bacilli</taxon>
        <taxon>Lactobacillales</taxon>
        <taxon>Lactobacillaceae</taxon>
        <taxon>Schleiferilactobacillus</taxon>
    </lineage>
</organism>